<gene>
    <name evidence="2" type="ORF">DLJ74_08875</name>
</gene>
<dbReference type="EMBL" id="QGTD01000008">
    <property type="protein sequence ID" value="PWU68541.1"/>
    <property type="molecule type" value="Genomic_DNA"/>
</dbReference>
<dbReference type="OrthoDB" id="2691442at2"/>
<keyword evidence="1" id="KW-0472">Membrane</keyword>
<feature type="transmembrane region" description="Helical" evidence="1">
    <location>
        <begin position="64"/>
        <end position="88"/>
    </location>
</feature>
<protein>
    <submittedName>
        <fullName evidence="2">Uncharacterized protein</fullName>
    </submittedName>
</protein>
<feature type="transmembrane region" description="Helical" evidence="1">
    <location>
        <begin position="20"/>
        <end position="44"/>
    </location>
</feature>
<dbReference type="InterPro" id="IPR024563">
    <property type="entry name" value="YqhR"/>
</dbReference>
<feature type="transmembrane region" description="Helical" evidence="1">
    <location>
        <begin position="132"/>
        <end position="153"/>
    </location>
</feature>
<reference evidence="2 3" key="1">
    <citation type="submission" date="2018-05" db="EMBL/GenBank/DDBJ databases">
        <title>Genomic analysis of Gracilibacillus dipsosauri DD1 reveals novel features of a salt-tolerant amylase.</title>
        <authorList>
            <person name="Deutch C.E."/>
            <person name="Yang S."/>
        </authorList>
    </citation>
    <scope>NUCLEOTIDE SEQUENCE [LARGE SCALE GENOMIC DNA]</scope>
    <source>
        <strain evidence="2 3">DD1</strain>
    </source>
</reference>
<keyword evidence="3" id="KW-1185">Reference proteome</keyword>
<evidence type="ECO:0000313" key="2">
    <source>
        <dbReference type="EMBL" id="PWU68541.1"/>
    </source>
</evidence>
<dbReference type="Proteomes" id="UP000245624">
    <property type="component" value="Unassembled WGS sequence"/>
</dbReference>
<sequence length="160" mass="18557">MRYQRKREEEKGQSLISKVVSIGFFGGLIWSVVASVAAYFHFTSVSPKSFILRSWLQTDWTDQWLGQLISILVVSLLSIGIAFLYYFILKKIRGIWIGIGFGVVLWFILFWLFEPIFPNIPTIFNMDSDTIVTTVCLFILYGVFIGYSISFSYQQYKDEN</sequence>
<name>A0A317KYE2_9BACI</name>
<proteinExistence type="predicted"/>
<evidence type="ECO:0000256" key="1">
    <source>
        <dbReference type="SAM" id="Phobius"/>
    </source>
</evidence>
<dbReference type="AlphaFoldDB" id="A0A317KYE2"/>
<keyword evidence="1" id="KW-1133">Transmembrane helix</keyword>
<accession>A0A317KYE2</accession>
<feature type="transmembrane region" description="Helical" evidence="1">
    <location>
        <begin position="95"/>
        <end position="112"/>
    </location>
</feature>
<organism evidence="2 3">
    <name type="scientific">Gracilibacillus dipsosauri</name>
    <dbReference type="NCBI Taxonomy" id="178340"/>
    <lineage>
        <taxon>Bacteria</taxon>
        <taxon>Bacillati</taxon>
        <taxon>Bacillota</taxon>
        <taxon>Bacilli</taxon>
        <taxon>Bacillales</taxon>
        <taxon>Bacillaceae</taxon>
        <taxon>Gracilibacillus</taxon>
    </lineage>
</organism>
<comment type="caution">
    <text evidence="2">The sequence shown here is derived from an EMBL/GenBank/DDBJ whole genome shotgun (WGS) entry which is preliminary data.</text>
</comment>
<evidence type="ECO:0000313" key="3">
    <source>
        <dbReference type="Proteomes" id="UP000245624"/>
    </source>
</evidence>
<dbReference type="RefSeq" id="WP_109984190.1">
    <property type="nucleotide sequence ID" value="NZ_JAJUIE010000002.1"/>
</dbReference>
<dbReference type="Pfam" id="PF11085">
    <property type="entry name" value="YqhR"/>
    <property type="match status" value="1"/>
</dbReference>
<keyword evidence="1" id="KW-0812">Transmembrane</keyword>